<keyword evidence="5" id="KW-1185">Reference proteome</keyword>
<evidence type="ECO:0000313" key="4">
    <source>
        <dbReference type="EMBL" id="KAK3867739.1"/>
    </source>
</evidence>
<comment type="caution">
    <text evidence="4">The sequence shown here is derived from an EMBL/GenBank/DDBJ whole genome shotgun (WGS) entry which is preliminary data.</text>
</comment>
<name>A0AAE1F691_PETCI</name>
<evidence type="ECO:0000256" key="1">
    <source>
        <dbReference type="RuleBase" id="RU003682"/>
    </source>
</evidence>
<feature type="domain" description="Fe2OG dioxygenase" evidence="3">
    <location>
        <begin position="196"/>
        <end position="304"/>
    </location>
</feature>
<dbReference type="InterPro" id="IPR050231">
    <property type="entry name" value="Iron_ascorbate_oxido_reductase"/>
</dbReference>
<dbReference type="InterPro" id="IPR044861">
    <property type="entry name" value="IPNS-like_FE2OG_OXY"/>
</dbReference>
<keyword evidence="1" id="KW-0479">Metal-binding</keyword>
<evidence type="ECO:0000259" key="3">
    <source>
        <dbReference type="PROSITE" id="PS51471"/>
    </source>
</evidence>
<dbReference type="InterPro" id="IPR026992">
    <property type="entry name" value="DIOX_N"/>
</dbReference>
<gene>
    <name evidence="4" type="ORF">Pcinc_026819</name>
</gene>
<sequence>MEIPVIDMEKFGLREGSDNLIKLSECLDQAFTKTGCARLVNHGITTQQIENVYAGSSLFFNLPDELKKRYRFVGLEDSTVGYIGLGTERYGEKQDLHEGYLIRTAEDLPGKDLTAEDLPGKDLPAEDLPGKDLPAEDLPGKDLPGKDLVPGWRIATESLHTSLKILSSVILDALSLAIGKERDYLASLHHSEGDKKSFKLLRMAHYPPTNPDAAQTSIRFDEHCDFNTFTLLLQDNMGGLQGRDNDGNWFDLTPEPDSIILLAAQFIQFYSNEKYKALRHRVIIPEEEVKCRHSRYSIIYFVNADGHIPAWPTTATHLPQPPPNVQDHLMSVLVNPVN</sequence>
<evidence type="ECO:0000313" key="5">
    <source>
        <dbReference type="Proteomes" id="UP001286313"/>
    </source>
</evidence>
<dbReference type="PROSITE" id="PS51471">
    <property type="entry name" value="FE2OG_OXY"/>
    <property type="match status" value="1"/>
</dbReference>
<organism evidence="4 5">
    <name type="scientific">Petrolisthes cinctipes</name>
    <name type="common">Flat porcelain crab</name>
    <dbReference type="NCBI Taxonomy" id="88211"/>
    <lineage>
        <taxon>Eukaryota</taxon>
        <taxon>Metazoa</taxon>
        <taxon>Ecdysozoa</taxon>
        <taxon>Arthropoda</taxon>
        <taxon>Crustacea</taxon>
        <taxon>Multicrustacea</taxon>
        <taxon>Malacostraca</taxon>
        <taxon>Eumalacostraca</taxon>
        <taxon>Eucarida</taxon>
        <taxon>Decapoda</taxon>
        <taxon>Pleocyemata</taxon>
        <taxon>Anomura</taxon>
        <taxon>Galatheoidea</taxon>
        <taxon>Porcellanidae</taxon>
        <taxon>Petrolisthes</taxon>
    </lineage>
</organism>
<dbReference type="GO" id="GO:0016491">
    <property type="term" value="F:oxidoreductase activity"/>
    <property type="evidence" value="ECO:0007669"/>
    <property type="project" value="UniProtKB-KW"/>
</dbReference>
<protein>
    <recommendedName>
        <fullName evidence="3">Fe2OG dioxygenase domain-containing protein</fullName>
    </recommendedName>
</protein>
<keyword evidence="1" id="KW-0408">Iron</keyword>
<dbReference type="AlphaFoldDB" id="A0AAE1F691"/>
<evidence type="ECO:0000256" key="2">
    <source>
        <dbReference type="SAM" id="MobiDB-lite"/>
    </source>
</evidence>
<dbReference type="InterPro" id="IPR027443">
    <property type="entry name" value="IPNS-like_sf"/>
</dbReference>
<feature type="region of interest" description="Disordered" evidence="2">
    <location>
        <begin position="111"/>
        <end position="140"/>
    </location>
</feature>
<dbReference type="EMBL" id="JAWQEG010003141">
    <property type="protein sequence ID" value="KAK3867739.1"/>
    <property type="molecule type" value="Genomic_DNA"/>
</dbReference>
<dbReference type="Pfam" id="PF03171">
    <property type="entry name" value="2OG-FeII_Oxy"/>
    <property type="match status" value="1"/>
</dbReference>
<dbReference type="GO" id="GO:0046872">
    <property type="term" value="F:metal ion binding"/>
    <property type="evidence" value="ECO:0007669"/>
    <property type="project" value="UniProtKB-KW"/>
</dbReference>
<reference evidence="4" key="1">
    <citation type="submission" date="2023-10" db="EMBL/GenBank/DDBJ databases">
        <title>Genome assemblies of two species of porcelain crab, Petrolisthes cinctipes and Petrolisthes manimaculis (Anomura: Porcellanidae).</title>
        <authorList>
            <person name="Angst P."/>
        </authorList>
    </citation>
    <scope>NUCLEOTIDE SEQUENCE</scope>
    <source>
        <strain evidence="4">PB745_01</strain>
        <tissue evidence="4">Gill</tissue>
    </source>
</reference>
<dbReference type="Pfam" id="PF14226">
    <property type="entry name" value="DIOX_N"/>
    <property type="match status" value="1"/>
</dbReference>
<comment type="similarity">
    <text evidence="1">Belongs to the iron/ascorbate-dependent oxidoreductase family.</text>
</comment>
<accession>A0AAE1F691</accession>
<dbReference type="PANTHER" id="PTHR47990">
    <property type="entry name" value="2-OXOGLUTARATE (2OG) AND FE(II)-DEPENDENT OXYGENASE SUPERFAMILY PROTEIN-RELATED"/>
    <property type="match status" value="1"/>
</dbReference>
<proteinExistence type="inferred from homology"/>
<dbReference type="SUPFAM" id="SSF51197">
    <property type="entry name" value="Clavaminate synthase-like"/>
    <property type="match status" value="1"/>
</dbReference>
<dbReference type="Gene3D" id="2.60.120.330">
    <property type="entry name" value="B-lactam Antibiotic, Isopenicillin N Synthase, Chain"/>
    <property type="match status" value="1"/>
</dbReference>
<dbReference type="Proteomes" id="UP001286313">
    <property type="component" value="Unassembled WGS sequence"/>
</dbReference>
<keyword evidence="1" id="KW-0560">Oxidoreductase</keyword>
<dbReference type="InterPro" id="IPR005123">
    <property type="entry name" value="Oxoglu/Fe-dep_dioxygenase_dom"/>
</dbReference>